<dbReference type="Gene3D" id="2.60.120.260">
    <property type="entry name" value="Galactose-binding domain-like"/>
    <property type="match status" value="1"/>
</dbReference>
<dbReference type="InterPro" id="IPR002884">
    <property type="entry name" value="P_dom"/>
</dbReference>
<proteinExistence type="predicted"/>
<dbReference type="RefSeq" id="WP_211359050.1">
    <property type="nucleotide sequence ID" value="NZ_VORU01000035.1"/>
</dbReference>
<dbReference type="GO" id="GO:0004252">
    <property type="term" value="F:serine-type endopeptidase activity"/>
    <property type="evidence" value="ECO:0007669"/>
    <property type="project" value="InterPro"/>
</dbReference>
<dbReference type="EMBL" id="VORU01000035">
    <property type="protein sequence ID" value="TXD67760.1"/>
    <property type="molecule type" value="Genomic_DNA"/>
</dbReference>
<evidence type="ECO:0000259" key="3">
    <source>
        <dbReference type="PROSITE" id="PS51829"/>
    </source>
</evidence>
<dbReference type="SUPFAM" id="SSF49785">
    <property type="entry name" value="Galactose-binding domain-like"/>
    <property type="match status" value="1"/>
</dbReference>
<feature type="non-terminal residue" evidence="4">
    <location>
        <position position="571"/>
    </location>
</feature>
<evidence type="ECO:0000313" key="4">
    <source>
        <dbReference type="EMBL" id="TXD67760.1"/>
    </source>
</evidence>
<feature type="domain" description="P/Homo B" evidence="3">
    <location>
        <begin position="294"/>
        <end position="455"/>
    </location>
</feature>
<evidence type="ECO:0000256" key="2">
    <source>
        <dbReference type="ARBA" id="ARBA00022801"/>
    </source>
</evidence>
<dbReference type="Proteomes" id="UP000321945">
    <property type="component" value="Unassembled WGS sequence"/>
</dbReference>
<comment type="caution">
    <text evidence="4">The sequence shown here is derived from an EMBL/GenBank/DDBJ whole genome shotgun (WGS) entry which is preliminary data.</text>
</comment>
<dbReference type="InterPro" id="IPR008979">
    <property type="entry name" value="Galactose-bd-like_sf"/>
</dbReference>
<accession>A0A5C6YLI7</accession>
<dbReference type="Pfam" id="PF01483">
    <property type="entry name" value="P_proprotein"/>
    <property type="match status" value="1"/>
</dbReference>
<dbReference type="AlphaFoldDB" id="A0A5C6YLI7"/>
<keyword evidence="1" id="KW-0645">Protease</keyword>
<evidence type="ECO:0000313" key="5">
    <source>
        <dbReference type="Proteomes" id="UP000321945"/>
    </source>
</evidence>
<feature type="non-terminal residue" evidence="4">
    <location>
        <position position="1"/>
    </location>
</feature>
<keyword evidence="5" id="KW-1185">Reference proteome</keyword>
<organism evidence="4 5">
    <name type="scientific">Aequorivita lipolytica</name>
    <dbReference type="NCBI Taxonomy" id="153267"/>
    <lineage>
        <taxon>Bacteria</taxon>
        <taxon>Pseudomonadati</taxon>
        <taxon>Bacteroidota</taxon>
        <taxon>Flavobacteriia</taxon>
        <taxon>Flavobacteriales</taxon>
        <taxon>Flavobacteriaceae</taxon>
        <taxon>Aequorivita</taxon>
    </lineage>
</organism>
<keyword evidence="2" id="KW-0378">Hydrolase</keyword>
<dbReference type="PROSITE" id="PS51829">
    <property type="entry name" value="P_HOMO_B"/>
    <property type="match status" value="1"/>
</dbReference>
<sequence>NTGDLDMMTYANADFQVRFTYDDEGSWAYAAGVDNFLLSYEISAGGGLDVFLDANGMASVDPNDLLTGVNEACGYTVTAGGAGGGTMGSLTTLFATNNGGSPNWTVMYDLTVGPNDIEVTDLDVNTDATGTFNLNLYTLVGTHVGNETNAAAWGAPASSGTGTALGTDLPSNAVLAAPVTLAANTTYGIAITMDVDVNYTNGTGCPGNQCYSNADLSLTLGKAVAGIFTGSVFSPRIWNGTINYTVGSGSGLDFTCADLGENQIEVTVTDNSGNVSTCIATVNVIDLVAPVITCGPEPTVSATISDSPALAIPDNDPAGASSTISVTEDVTIEDLDINLDATHSWVGDIIVTITSPAGTAVTIVDRIGATGGGFGCSGDDILATLDDAAASAVEDQCGAGVPSIDGTFSPNNPLTAFNGESTLGDWTITISDNAGGDTGTLNSWGITYSYANTNTDIVIELGPDGTATIDPFDIISNVVEACGIDTAAVDVTTVSCADIGTTIVITAFVSDTSGNIASCSANVIVVDRLAPVITCPADQTVDPGAGNLFYILPDYFATGEATAEDNCTDPV</sequence>
<gene>
    <name evidence="4" type="ORF">ESV24_15155</name>
</gene>
<reference evidence="4 5" key="1">
    <citation type="submission" date="2019-08" db="EMBL/GenBank/DDBJ databases">
        <title>Genome of Aequorivita lipolytica Y10-2 (type strain).</title>
        <authorList>
            <person name="Bowman J.P."/>
        </authorList>
    </citation>
    <scope>NUCLEOTIDE SEQUENCE [LARGE SCALE GENOMIC DNA]</scope>
    <source>
        <strain evidence="4 5">Y10-2</strain>
    </source>
</reference>
<dbReference type="GO" id="GO:0006508">
    <property type="term" value="P:proteolysis"/>
    <property type="evidence" value="ECO:0007669"/>
    <property type="project" value="UniProtKB-KW"/>
</dbReference>
<protein>
    <submittedName>
        <fullName evidence="4">Subtilisin</fullName>
    </submittedName>
</protein>
<name>A0A5C6YLI7_9FLAO</name>
<evidence type="ECO:0000256" key="1">
    <source>
        <dbReference type="ARBA" id="ARBA00022670"/>
    </source>
</evidence>